<accession>A0ABV2NU62</accession>
<proteinExistence type="predicted"/>
<evidence type="ECO:0000256" key="1">
    <source>
        <dbReference type="SAM" id="MobiDB-lite"/>
    </source>
</evidence>
<evidence type="ECO:0000313" key="3">
    <source>
        <dbReference type="Proteomes" id="UP001549119"/>
    </source>
</evidence>
<evidence type="ECO:0000313" key="2">
    <source>
        <dbReference type="EMBL" id="MET3870069.1"/>
    </source>
</evidence>
<dbReference type="InterPro" id="IPR029063">
    <property type="entry name" value="SAM-dependent_MTases_sf"/>
</dbReference>
<dbReference type="EC" id="2.1.1.-" evidence="2"/>
<keyword evidence="3" id="KW-1185">Reference proteome</keyword>
<sequence length="303" mass="34452">MSGDVPRYETPRPFDPTARCYWYHSMVFPGLERVKGSWTIDNFATYIGGYDLKSKSVLDVGTASGYLAFHAELAGATVTGLDASSTHEFRHFPFADSLSYKDIRGYRAMWERENLVPIKNSWWHAWHKFGSRARCVYAPMAELYEWPEQMFDVVMAGAIVEHLSDPVYAIGAWARLAREAVLIPFTDVTPLDDLTMRPITPLDNPQINYVWWHLSRGLYNKIFDNLGFDVHYTLAHADHHDDASGTVTATRPSIIAIRRGTEAARTFDASSLVDPWRQNYAADPEPAAPTPRPQSLLSRLRRR</sequence>
<name>A0ABV2NU62_9HYPH</name>
<dbReference type="EMBL" id="JBEPNW010000008">
    <property type="protein sequence ID" value="MET3870069.1"/>
    <property type="molecule type" value="Genomic_DNA"/>
</dbReference>
<protein>
    <submittedName>
        <fullName evidence="2">O-methyltransferase</fullName>
        <ecNumber evidence="2">2.1.1.-</ecNumber>
    </submittedName>
</protein>
<dbReference type="GO" id="GO:0032259">
    <property type="term" value="P:methylation"/>
    <property type="evidence" value="ECO:0007669"/>
    <property type="project" value="UniProtKB-KW"/>
</dbReference>
<dbReference type="GO" id="GO:0008168">
    <property type="term" value="F:methyltransferase activity"/>
    <property type="evidence" value="ECO:0007669"/>
    <property type="project" value="UniProtKB-KW"/>
</dbReference>
<feature type="region of interest" description="Disordered" evidence="1">
    <location>
        <begin position="280"/>
        <end position="303"/>
    </location>
</feature>
<gene>
    <name evidence="2" type="ORF">ABIC20_007454</name>
</gene>
<dbReference type="Gene3D" id="3.40.50.150">
    <property type="entry name" value="Vaccinia Virus protein VP39"/>
    <property type="match status" value="1"/>
</dbReference>
<dbReference type="Pfam" id="PF13489">
    <property type="entry name" value="Methyltransf_23"/>
    <property type="match status" value="1"/>
</dbReference>
<organism evidence="2 3">
    <name type="scientific">Methylobacterium radiotolerans</name>
    <dbReference type="NCBI Taxonomy" id="31998"/>
    <lineage>
        <taxon>Bacteria</taxon>
        <taxon>Pseudomonadati</taxon>
        <taxon>Pseudomonadota</taxon>
        <taxon>Alphaproteobacteria</taxon>
        <taxon>Hyphomicrobiales</taxon>
        <taxon>Methylobacteriaceae</taxon>
        <taxon>Methylobacterium</taxon>
    </lineage>
</organism>
<keyword evidence="2" id="KW-0489">Methyltransferase</keyword>
<dbReference type="Proteomes" id="UP001549119">
    <property type="component" value="Unassembled WGS sequence"/>
</dbReference>
<reference evidence="2 3" key="1">
    <citation type="submission" date="2024-06" db="EMBL/GenBank/DDBJ databases">
        <title>Genomics of switchgrass bacterial isolates.</title>
        <authorList>
            <person name="Shade A."/>
        </authorList>
    </citation>
    <scope>NUCLEOTIDE SEQUENCE [LARGE SCALE GENOMIC DNA]</scope>
    <source>
        <strain evidence="2 3">PvP084</strain>
    </source>
</reference>
<dbReference type="RefSeq" id="WP_209651181.1">
    <property type="nucleotide sequence ID" value="NZ_JBEPNV010000005.1"/>
</dbReference>
<keyword evidence="2" id="KW-0808">Transferase</keyword>
<comment type="caution">
    <text evidence="2">The sequence shown here is derived from an EMBL/GenBank/DDBJ whole genome shotgun (WGS) entry which is preliminary data.</text>
</comment>
<dbReference type="SUPFAM" id="SSF53335">
    <property type="entry name" value="S-adenosyl-L-methionine-dependent methyltransferases"/>
    <property type="match status" value="1"/>
</dbReference>